<sequence>MTDGIPELPDAELKVTATFTPDWQVRSIEKGVVAAVAPALLSMDGLIAVSAIV</sequence>
<reference evidence="2" key="1">
    <citation type="journal article" date="2019" name="Int. J. Syst. Evol. Microbiol.">
        <title>The Global Catalogue of Microorganisms (GCM) 10K type strain sequencing project: providing services to taxonomists for standard genome sequencing and annotation.</title>
        <authorList>
            <consortium name="The Broad Institute Genomics Platform"/>
            <consortium name="The Broad Institute Genome Sequencing Center for Infectious Disease"/>
            <person name="Wu L."/>
            <person name="Ma J."/>
        </authorList>
    </citation>
    <scope>NUCLEOTIDE SEQUENCE [LARGE SCALE GENOMIC DNA]</scope>
    <source>
        <strain evidence="2">CGMCC 1.15103</strain>
    </source>
</reference>
<gene>
    <name evidence="1" type="ORF">GCM10011400_35440</name>
</gene>
<keyword evidence="2" id="KW-1185">Reference proteome</keyword>
<protein>
    <submittedName>
        <fullName evidence="1">Uncharacterized protein</fullName>
    </submittedName>
</protein>
<dbReference type="EMBL" id="BMHL01000005">
    <property type="protein sequence ID" value="GGC45219.1"/>
    <property type="molecule type" value="Genomic_DNA"/>
</dbReference>
<accession>A0ABQ1MR80</accession>
<evidence type="ECO:0000313" key="2">
    <source>
        <dbReference type="Proteomes" id="UP000602004"/>
    </source>
</evidence>
<evidence type="ECO:0000313" key="1">
    <source>
        <dbReference type="EMBL" id="GGC45219.1"/>
    </source>
</evidence>
<dbReference type="Proteomes" id="UP000602004">
    <property type="component" value="Unassembled WGS sequence"/>
</dbReference>
<organism evidence="1 2">
    <name type="scientific">Paraburkholderia caffeinilytica</name>
    <dbReference type="NCBI Taxonomy" id="1761016"/>
    <lineage>
        <taxon>Bacteria</taxon>
        <taxon>Pseudomonadati</taxon>
        <taxon>Pseudomonadota</taxon>
        <taxon>Betaproteobacteria</taxon>
        <taxon>Burkholderiales</taxon>
        <taxon>Burkholderiaceae</taxon>
        <taxon>Paraburkholderia</taxon>
    </lineage>
</organism>
<name>A0ABQ1MR80_9BURK</name>
<comment type="caution">
    <text evidence="1">The sequence shown here is derived from an EMBL/GenBank/DDBJ whole genome shotgun (WGS) entry which is preliminary data.</text>
</comment>
<proteinExistence type="predicted"/>